<reference evidence="5 6" key="1">
    <citation type="submission" date="2019-02" db="EMBL/GenBank/DDBJ databases">
        <title>Genomic Encyclopedia of Type Strains, Phase IV (KMG-IV): sequencing the most valuable type-strain genomes for metagenomic binning, comparative biology and taxonomic classification.</title>
        <authorList>
            <person name="Goeker M."/>
        </authorList>
    </citation>
    <scope>NUCLEOTIDE SEQUENCE [LARGE SCALE GENOMIC DNA]</scope>
    <source>
        <strain evidence="5 6">DSM 43045</strain>
    </source>
</reference>
<comment type="caution">
    <text evidence="5">The sequence shown here is derived from an EMBL/GenBank/DDBJ whole genome shotgun (WGS) entry which is preliminary data.</text>
</comment>
<dbReference type="FunFam" id="3.40.640.10:FF:000004">
    <property type="entry name" value="Acetylornithine aminotransferase"/>
    <property type="match status" value="1"/>
</dbReference>
<dbReference type="SUPFAM" id="SSF53383">
    <property type="entry name" value="PLP-dependent transferases"/>
    <property type="match status" value="1"/>
</dbReference>
<comment type="cofactor">
    <cofactor evidence="1">
        <name>pyridoxal 5'-phosphate</name>
        <dbReference type="ChEBI" id="CHEBI:597326"/>
    </cofactor>
</comment>
<dbReference type="InterPro" id="IPR015422">
    <property type="entry name" value="PyrdxlP-dep_Trfase_small"/>
</dbReference>
<dbReference type="PROSITE" id="PS00600">
    <property type="entry name" value="AA_TRANSFER_CLASS_3"/>
    <property type="match status" value="1"/>
</dbReference>
<evidence type="ECO:0000313" key="6">
    <source>
        <dbReference type="Proteomes" id="UP000293289"/>
    </source>
</evidence>
<dbReference type="InterPro" id="IPR015424">
    <property type="entry name" value="PyrdxlP-dep_Trfase"/>
</dbReference>
<evidence type="ECO:0000256" key="3">
    <source>
        <dbReference type="ARBA" id="ARBA00022898"/>
    </source>
</evidence>
<dbReference type="RefSeq" id="WP_130351814.1">
    <property type="nucleotide sequence ID" value="NZ_SGWY01000001.1"/>
</dbReference>
<dbReference type="Gene3D" id="3.40.640.10">
    <property type="entry name" value="Type I PLP-dependent aspartate aminotransferase-like (Major domain)"/>
    <property type="match status" value="1"/>
</dbReference>
<dbReference type="PANTHER" id="PTHR43094:SF1">
    <property type="entry name" value="AMINOTRANSFERASE CLASS-III"/>
    <property type="match status" value="1"/>
</dbReference>
<dbReference type="Proteomes" id="UP000293289">
    <property type="component" value="Unassembled WGS sequence"/>
</dbReference>
<keyword evidence="6" id="KW-1185">Reference proteome</keyword>
<evidence type="ECO:0000313" key="5">
    <source>
        <dbReference type="EMBL" id="RZS68515.1"/>
    </source>
</evidence>
<dbReference type="Gene3D" id="3.90.1150.10">
    <property type="entry name" value="Aspartate Aminotransferase, domain 1"/>
    <property type="match status" value="1"/>
</dbReference>
<accession>A0A4Q7MJP8</accession>
<comment type="similarity">
    <text evidence="2 4">Belongs to the class-III pyridoxal-phosphate-dependent aminotransferase family.</text>
</comment>
<proteinExistence type="inferred from homology"/>
<dbReference type="InterPro" id="IPR049704">
    <property type="entry name" value="Aminotrans_3_PPA_site"/>
</dbReference>
<keyword evidence="3 4" id="KW-0663">Pyridoxal phosphate</keyword>
<gene>
    <name evidence="5" type="ORF">EV187_0945</name>
</gene>
<protein>
    <submittedName>
        <fullName evidence="5">Taurine--2-oxoglutarate transaminase</fullName>
    </submittedName>
</protein>
<dbReference type="InterPro" id="IPR005814">
    <property type="entry name" value="Aminotrans_3"/>
</dbReference>
<dbReference type="EMBL" id="SGWY01000001">
    <property type="protein sequence ID" value="RZS68515.1"/>
    <property type="molecule type" value="Genomic_DNA"/>
</dbReference>
<dbReference type="OrthoDB" id="9801052at2"/>
<name>A0A4Q7MJP8_9MICO</name>
<evidence type="ECO:0000256" key="2">
    <source>
        <dbReference type="ARBA" id="ARBA00008954"/>
    </source>
</evidence>
<dbReference type="GO" id="GO:0008483">
    <property type="term" value="F:transaminase activity"/>
    <property type="evidence" value="ECO:0007669"/>
    <property type="project" value="InterPro"/>
</dbReference>
<evidence type="ECO:0000256" key="4">
    <source>
        <dbReference type="RuleBase" id="RU003560"/>
    </source>
</evidence>
<sequence length="482" mass="51742">MTDTLTTDTLTTETQATDAAAATYADRHGTRHPLPDLDADARVRADDRAHVFHSWSAQALIDPLPIAAGEGSTFWDYAGNAYLDFSSQLVNLNLGHQHPDLVAAIHAQAGRLATIQPSMANDVRGELARRIAEVAPGDLDKVFFTNGGADANEYAVRMARAVTGRRKVLSMYRSYHGGTATAISLTGDPRRWANEPSDGSVAHFLGPYAYRSSFHAESSEQETERALAHLEQVVTLEGAGTIAAIILESVVGTNGVLVPPPGYLEGVRELCDRHGIVYIADEVMVGFGRVGEWFAVNHFGVVPDLITFAKGVNSGYVPLGGVVISQRIASHFDTVAFQGGLTYSGHPLACAAGVATFEVFERDGILERVRDLGVRVVEPRLRAMAERHPSVGEVRGLGLFWAIELVRDPASREPLVPFNASGPDAAPMAAVAAACKRAGLWPFVHFNRLHVAPPLVISEDDLVRGLDVIDRALDIADGYVAS</sequence>
<dbReference type="CDD" id="cd00610">
    <property type="entry name" value="OAT_like"/>
    <property type="match status" value="1"/>
</dbReference>
<dbReference type="Pfam" id="PF00202">
    <property type="entry name" value="Aminotran_3"/>
    <property type="match status" value="1"/>
</dbReference>
<dbReference type="GO" id="GO:0030170">
    <property type="term" value="F:pyridoxal phosphate binding"/>
    <property type="evidence" value="ECO:0007669"/>
    <property type="project" value="InterPro"/>
</dbReference>
<dbReference type="InterPro" id="IPR015421">
    <property type="entry name" value="PyrdxlP-dep_Trfase_major"/>
</dbReference>
<organism evidence="5 6">
    <name type="scientific">Agromyces ramosus</name>
    <dbReference type="NCBI Taxonomy" id="33879"/>
    <lineage>
        <taxon>Bacteria</taxon>
        <taxon>Bacillati</taxon>
        <taxon>Actinomycetota</taxon>
        <taxon>Actinomycetes</taxon>
        <taxon>Micrococcales</taxon>
        <taxon>Microbacteriaceae</taxon>
        <taxon>Agromyces</taxon>
    </lineage>
</organism>
<evidence type="ECO:0000256" key="1">
    <source>
        <dbReference type="ARBA" id="ARBA00001933"/>
    </source>
</evidence>
<dbReference type="GO" id="GO:0005829">
    <property type="term" value="C:cytosol"/>
    <property type="evidence" value="ECO:0007669"/>
    <property type="project" value="TreeGrafter"/>
</dbReference>
<dbReference type="AlphaFoldDB" id="A0A4Q7MJP8"/>
<dbReference type="PANTHER" id="PTHR43094">
    <property type="entry name" value="AMINOTRANSFERASE"/>
    <property type="match status" value="1"/>
</dbReference>
<dbReference type="NCBIfam" id="NF004718">
    <property type="entry name" value="PRK06062.1"/>
    <property type="match status" value="1"/>
</dbReference>